<accession>A0A401GRD6</accession>
<keyword evidence="4" id="KW-1185">Reference proteome</keyword>
<sequence length="888" mass="99690">MATPSPPSSKEFLPEPVTPHRPSRKVVVAATPTTRNENGVQQWGFGSKLANDRYERYSQEAERYILGPMPVEDFLDFLPEAPTKRPNARNAFIDVPERAEKEKDIYTPLIAALNAELNGRKRCPGFVFLDTSSRGTNHGKPGSVKPDVVCYSTEIVDSVDTNKTTDEPIGDLSFADLYIEVKGRPEQDCFTDPSPNSDRAAHKFVLNITGERKLEQARHDLGQNIAYAVDAFARQYRTRYFSVSLSGTLARLIRWDRGGVMVSESFDLRKRPEALCEFLWRYAHASGAKRGYDCTVECATKEEEALFEESITRHVKLQLDLEDMAQLVGKQKKAAEKELAAGVDEHFERGTVAAITVVDQNSRRRRLLVSRPVVSPLTLASRATRGYWAVAADEERGRVVFLKDTWRYTADGIRKEGDILAELQDAEVPQTPQLVHHGDVPEQCPISDGTDIEGKLREQTAFQCTFTPRYQDAKWVCKNGKAKIPVFAQVHYRLVLGTVGYGLQRFKGTRELLSGTYDAYQAMLGAFYMDDQTKSRLHRDISLSNIILVMDPMTRIRRGYLIDWELSCLINNTGGTRDYRRTGTFQFISQRMLRYENVAHTIQDDMESILWVVLYCSLLWLDHDLPVKKLVTTMSTIFDQCNSFEDGETTAGDGKVSNQVSRLYTSKIHFSNPKIQEWLNAVMNFNSSYVFNWPLNATFFKAWEDPRTLDRYWKAFLGDNELLTADRISRVLPLKQAPRNDPGRATPHPATRTMSTLPIHDFTMPRMSALQLGSIRSGVKRKAEGIPSDAGLPELKRSFVSGFSGFNAGPVTRGAAARAQAQSFAPNGLVARARARRMLSNVESSSSSMQRQHAGAASSSRRAGSTQTLERGAHFKQSFGAGGARTRK</sequence>
<reference evidence="3 4" key="1">
    <citation type="journal article" date="2018" name="Sci. Rep.">
        <title>Genome sequence of the cauliflower mushroom Sparassis crispa (Hanabiratake) and its association with beneficial usage.</title>
        <authorList>
            <person name="Kiyama R."/>
            <person name="Furutani Y."/>
            <person name="Kawaguchi K."/>
            <person name="Nakanishi T."/>
        </authorList>
    </citation>
    <scope>NUCLEOTIDE SEQUENCE [LARGE SCALE GENOMIC DNA]</scope>
</reference>
<dbReference type="InterPro" id="IPR011009">
    <property type="entry name" value="Kinase-like_dom_sf"/>
</dbReference>
<dbReference type="GeneID" id="38781690"/>
<feature type="region of interest" description="Disordered" evidence="1">
    <location>
        <begin position="1"/>
        <end position="24"/>
    </location>
</feature>
<dbReference type="SUPFAM" id="SSF56112">
    <property type="entry name" value="Protein kinase-like (PK-like)"/>
    <property type="match status" value="2"/>
</dbReference>
<comment type="caution">
    <text evidence="3">The sequence shown here is derived from an EMBL/GenBank/DDBJ whole genome shotgun (WGS) entry which is preliminary data.</text>
</comment>
<feature type="compositionally biased region" description="Low complexity" evidence="1">
    <location>
        <begin position="844"/>
        <end position="865"/>
    </location>
</feature>
<dbReference type="Pfam" id="PF17667">
    <property type="entry name" value="Pkinase_fungal"/>
    <property type="match status" value="1"/>
</dbReference>
<organism evidence="3 4">
    <name type="scientific">Sparassis crispa</name>
    <dbReference type="NCBI Taxonomy" id="139825"/>
    <lineage>
        <taxon>Eukaryota</taxon>
        <taxon>Fungi</taxon>
        <taxon>Dikarya</taxon>
        <taxon>Basidiomycota</taxon>
        <taxon>Agaricomycotina</taxon>
        <taxon>Agaricomycetes</taxon>
        <taxon>Polyporales</taxon>
        <taxon>Sparassidaceae</taxon>
        <taxon>Sparassis</taxon>
    </lineage>
</organism>
<gene>
    <name evidence="3" type="ORF">SCP_0607530</name>
</gene>
<dbReference type="InterPro" id="IPR040976">
    <property type="entry name" value="Pkinase_fungal"/>
</dbReference>
<evidence type="ECO:0000259" key="2">
    <source>
        <dbReference type="Pfam" id="PF17667"/>
    </source>
</evidence>
<feature type="region of interest" description="Disordered" evidence="1">
    <location>
        <begin position="840"/>
        <end position="888"/>
    </location>
</feature>
<dbReference type="InParanoid" id="A0A401GRD6"/>
<dbReference type="PANTHER" id="PTHR38248">
    <property type="entry name" value="FUNK1 6"/>
    <property type="match status" value="1"/>
</dbReference>
<dbReference type="EMBL" id="BFAD01000006">
    <property type="protein sequence ID" value="GBE84773.1"/>
    <property type="molecule type" value="Genomic_DNA"/>
</dbReference>
<evidence type="ECO:0000313" key="4">
    <source>
        <dbReference type="Proteomes" id="UP000287166"/>
    </source>
</evidence>
<name>A0A401GRD6_9APHY</name>
<dbReference type="Gene3D" id="1.10.510.10">
    <property type="entry name" value="Transferase(Phosphotransferase) domain 1"/>
    <property type="match status" value="1"/>
</dbReference>
<proteinExistence type="predicted"/>
<protein>
    <recommendedName>
        <fullName evidence="2">Fungal-type protein kinase domain-containing protein</fullName>
    </recommendedName>
</protein>
<evidence type="ECO:0000256" key="1">
    <source>
        <dbReference type="SAM" id="MobiDB-lite"/>
    </source>
</evidence>
<evidence type="ECO:0000313" key="3">
    <source>
        <dbReference type="EMBL" id="GBE84773.1"/>
    </source>
</evidence>
<dbReference type="OrthoDB" id="3265188at2759"/>
<dbReference type="PANTHER" id="PTHR38248:SF2">
    <property type="entry name" value="FUNK1 11"/>
    <property type="match status" value="1"/>
</dbReference>
<dbReference type="RefSeq" id="XP_027615686.1">
    <property type="nucleotide sequence ID" value="XM_027759885.1"/>
</dbReference>
<feature type="domain" description="Fungal-type protein kinase" evidence="2">
    <location>
        <begin position="215"/>
        <end position="615"/>
    </location>
</feature>
<dbReference type="AlphaFoldDB" id="A0A401GRD6"/>
<dbReference type="Proteomes" id="UP000287166">
    <property type="component" value="Unassembled WGS sequence"/>
</dbReference>